<evidence type="ECO:0000313" key="3">
    <source>
        <dbReference type="Proteomes" id="UP000701853"/>
    </source>
</evidence>
<dbReference type="GO" id="GO:0003676">
    <property type="term" value="F:nucleic acid binding"/>
    <property type="evidence" value="ECO:0007669"/>
    <property type="project" value="InterPro"/>
</dbReference>
<organism evidence="2 3">
    <name type="scientific">Gossypium anomalum</name>
    <dbReference type="NCBI Taxonomy" id="47600"/>
    <lineage>
        <taxon>Eukaryota</taxon>
        <taxon>Viridiplantae</taxon>
        <taxon>Streptophyta</taxon>
        <taxon>Embryophyta</taxon>
        <taxon>Tracheophyta</taxon>
        <taxon>Spermatophyta</taxon>
        <taxon>Magnoliopsida</taxon>
        <taxon>eudicotyledons</taxon>
        <taxon>Gunneridae</taxon>
        <taxon>Pentapetalae</taxon>
        <taxon>rosids</taxon>
        <taxon>malvids</taxon>
        <taxon>Malvales</taxon>
        <taxon>Malvaceae</taxon>
        <taxon>Malvoideae</taxon>
        <taxon>Gossypium</taxon>
    </lineage>
</organism>
<feature type="domain" description="RNase H type-1" evidence="1">
    <location>
        <begin position="250"/>
        <end position="371"/>
    </location>
</feature>
<dbReference type="OrthoDB" id="1001830at2759"/>
<dbReference type="GO" id="GO:0004523">
    <property type="term" value="F:RNA-DNA hybrid ribonuclease activity"/>
    <property type="evidence" value="ECO:0007669"/>
    <property type="project" value="InterPro"/>
</dbReference>
<keyword evidence="3" id="KW-1185">Reference proteome</keyword>
<gene>
    <name evidence="2" type="ORF">CXB51_020509</name>
</gene>
<sequence length="401" mass="45618">MATREGVLKGVKASRSGPRVSHLLFADDCILFKEATRRGVCAIKQILREYKNSSVGLVTFIYLEEHLGTMGLIHNELCWRVGRGTEIDVWTDCWIPGSEAIGRPDREVNSEVILVSDLTNSTNRTWKRDLINNTFQPDIAQKILQIPLAEIERADFQVWKEEPSGEFSLTWVFERSTKKQCRSFCCALWYIWSSRNQFVHEKKIISVRDIAQKVSSYIAELDGIRKKKLTFTTERVNSQTEATEGTTVQFDVAFDRRNARPASGIVFRDQTGDLKALKSVLHENIPSPFTAEALAGLDAIKLVIEVGLRTTIIKGDSKTVIKKCQSTEMDKSVLRAIIHDIQIRKSSVQDVTFQFIHRSKNTQAHNLAKEALERRDESYLVGEITAHRVANPEGRWRENPD</sequence>
<protein>
    <recommendedName>
        <fullName evidence="1">RNase H type-1 domain-containing protein</fullName>
    </recommendedName>
</protein>
<evidence type="ECO:0000313" key="2">
    <source>
        <dbReference type="EMBL" id="KAG8486950.1"/>
    </source>
</evidence>
<dbReference type="InterPro" id="IPR002156">
    <property type="entry name" value="RNaseH_domain"/>
</dbReference>
<dbReference type="PANTHER" id="PTHR47074:SF61">
    <property type="entry name" value="RNASE H TYPE-1 DOMAIN-CONTAINING PROTEIN"/>
    <property type="match status" value="1"/>
</dbReference>
<dbReference type="Pfam" id="PF13456">
    <property type="entry name" value="RVT_3"/>
    <property type="match status" value="1"/>
</dbReference>
<proteinExistence type="predicted"/>
<dbReference type="SUPFAM" id="SSF53098">
    <property type="entry name" value="Ribonuclease H-like"/>
    <property type="match status" value="1"/>
</dbReference>
<comment type="caution">
    <text evidence="2">The sequence shown here is derived from an EMBL/GenBank/DDBJ whole genome shotgun (WGS) entry which is preliminary data.</text>
</comment>
<dbReference type="CDD" id="cd06222">
    <property type="entry name" value="RNase_H_like"/>
    <property type="match status" value="1"/>
</dbReference>
<evidence type="ECO:0000259" key="1">
    <source>
        <dbReference type="Pfam" id="PF13456"/>
    </source>
</evidence>
<dbReference type="AlphaFoldDB" id="A0A8J6CYJ6"/>
<dbReference type="EMBL" id="JAHUZN010000008">
    <property type="protein sequence ID" value="KAG8486950.1"/>
    <property type="molecule type" value="Genomic_DNA"/>
</dbReference>
<accession>A0A8J6CYJ6</accession>
<dbReference type="PANTHER" id="PTHR47074">
    <property type="entry name" value="BNAC02G40300D PROTEIN"/>
    <property type="match status" value="1"/>
</dbReference>
<dbReference type="InterPro" id="IPR012337">
    <property type="entry name" value="RNaseH-like_sf"/>
</dbReference>
<dbReference type="Gene3D" id="3.30.420.10">
    <property type="entry name" value="Ribonuclease H-like superfamily/Ribonuclease H"/>
    <property type="match status" value="1"/>
</dbReference>
<dbReference type="InterPro" id="IPR052929">
    <property type="entry name" value="RNase_H-like_EbsB-rel"/>
</dbReference>
<reference evidence="2 3" key="1">
    <citation type="journal article" date="2021" name="bioRxiv">
        <title>The Gossypium anomalum genome as a resource for cotton improvement and evolutionary analysis of hybrid incompatibility.</title>
        <authorList>
            <person name="Grover C.E."/>
            <person name="Yuan D."/>
            <person name="Arick M.A."/>
            <person name="Miller E.R."/>
            <person name="Hu G."/>
            <person name="Peterson D.G."/>
            <person name="Wendel J.F."/>
            <person name="Udall J.A."/>
        </authorList>
    </citation>
    <scope>NUCLEOTIDE SEQUENCE [LARGE SCALE GENOMIC DNA]</scope>
    <source>
        <strain evidence="2">JFW-Udall</strain>
        <tissue evidence="2">Leaf</tissue>
    </source>
</reference>
<dbReference type="InterPro" id="IPR036397">
    <property type="entry name" value="RNaseH_sf"/>
</dbReference>
<dbReference type="Proteomes" id="UP000701853">
    <property type="component" value="Chromosome 8"/>
</dbReference>
<name>A0A8J6CYJ6_9ROSI</name>
<dbReference type="InterPro" id="IPR044730">
    <property type="entry name" value="RNase_H-like_dom_plant"/>
</dbReference>